<feature type="region of interest" description="Disordered" evidence="1">
    <location>
        <begin position="1"/>
        <end position="40"/>
    </location>
</feature>
<feature type="compositionally biased region" description="Polar residues" evidence="1">
    <location>
        <begin position="302"/>
        <end position="317"/>
    </location>
</feature>
<feature type="region of interest" description="Disordered" evidence="1">
    <location>
        <begin position="236"/>
        <end position="317"/>
    </location>
</feature>
<accession>A0A2P1EMB7</accession>
<feature type="compositionally biased region" description="Polar residues" evidence="1">
    <location>
        <begin position="1"/>
        <end position="16"/>
    </location>
</feature>
<gene>
    <name evidence="2" type="ORF">mc_648</name>
</gene>
<evidence type="ECO:0000313" key="3">
    <source>
        <dbReference type="Proteomes" id="UP000289600"/>
    </source>
</evidence>
<name>A0A2P1EMB7_9VIRU</name>
<protein>
    <submittedName>
        <fullName evidence="2">Uncharacterized protein</fullName>
    </submittedName>
</protein>
<proteinExistence type="predicted"/>
<sequence>MSTRKNNISYSQSNGNPGRPRSRKSEPTYNFTSVSSQNERGPDLVEKFGHFPVVSASLSLLLSFLLRQLNYMSKRDKDMGPLVDWAKQSIPQTVQRRNELQSLASQISGYPLNCSSWGILKCYESENDNGGRYYGSVWYSGKNKVSDKVLADNTMTLGQARADYLLDQICFRLSSASRKIDSRANCAEDFSVKEVVDKSFNFFDGLLNHLLSGKGQEFNQFLVKLEEVEKAREEYYRNRQQNVSEQPKKPRVPKQQSRKQQPQKQQVPEQDSTPVEETPVEKKPTKIAIKPEFNKPVKSGFSYASATGNVTQPSESV</sequence>
<keyword evidence="3" id="KW-1185">Reference proteome</keyword>
<dbReference type="EMBL" id="MG807320">
    <property type="protein sequence ID" value="AVL95034.1"/>
    <property type="molecule type" value="Genomic_DNA"/>
</dbReference>
<organism evidence="2 3">
    <name type="scientific">Moumouvirus australiensis</name>
    <dbReference type="NCBI Taxonomy" id="2109587"/>
    <lineage>
        <taxon>Viruses</taxon>
        <taxon>Varidnaviria</taxon>
        <taxon>Bamfordvirae</taxon>
        <taxon>Nucleocytoviricota</taxon>
        <taxon>Megaviricetes</taxon>
        <taxon>Imitervirales</taxon>
        <taxon>Mimiviridae</taxon>
        <taxon>Megamimivirinae</taxon>
        <taxon>Moumouvirus</taxon>
        <taxon>Moumouvirus australiense</taxon>
    </lineage>
</organism>
<evidence type="ECO:0000313" key="2">
    <source>
        <dbReference type="EMBL" id="AVL95034.1"/>
    </source>
</evidence>
<reference evidence="3" key="1">
    <citation type="submission" date="2018-01" db="EMBL/GenBank/DDBJ databases">
        <title>Testimony of 'menage a trois' revealed by the proteome of Megavirus virophage.</title>
        <authorList>
            <person name="Jeudy S."/>
            <person name="Bertaux L."/>
            <person name="Alempic J.-M."/>
            <person name="Lartigue A."/>
            <person name="Legendre M."/>
            <person name="Philippe N."/>
            <person name="Beucher L."/>
            <person name="Biondi E."/>
            <person name="Juul S."/>
            <person name="Turner D."/>
            <person name="Coute Y."/>
            <person name="Claverie J.-M."/>
            <person name="Abergel C."/>
        </authorList>
    </citation>
    <scope>NUCLEOTIDE SEQUENCE [LARGE SCALE GENOMIC DNA]</scope>
</reference>
<evidence type="ECO:0000256" key="1">
    <source>
        <dbReference type="SAM" id="MobiDB-lite"/>
    </source>
</evidence>
<feature type="compositionally biased region" description="Low complexity" evidence="1">
    <location>
        <begin position="253"/>
        <end position="270"/>
    </location>
</feature>
<dbReference type="Proteomes" id="UP000289600">
    <property type="component" value="Segment"/>
</dbReference>
<feature type="compositionally biased region" description="Polar residues" evidence="1">
    <location>
        <begin position="27"/>
        <end position="39"/>
    </location>
</feature>